<comment type="caution">
    <text evidence="3">The sequence shown here is derived from an EMBL/GenBank/DDBJ whole genome shotgun (WGS) entry which is preliminary data.</text>
</comment>
<dbReference type="AlphaFoldDB" id="A0A2J0LEI6"/>
<dbReference type="EMBL" id="PFGP01000097">
    <property type="protein sequence ID" value="PIW66275.1"/>
    <property type="molecule type" value="Genomic_DNA"/>
</dbReference>
<dbReference type="NCBIfam" id="TIGR02175">
    <property type="entry name" value="PorC_KorC"/>
    <property type="match status" value="1"/>
</dbReference>
<dbReference type="PANTHER" id="PTHR43366">
    <property type="entry name" value="PYRUVATE SYNTHASE SUBUNIT PORC"/>
    <property type="match status" value="1"/>
</dbReference>
<organism evidence="3 4">
    <name type="scientific">Candidatus Taenaricola geysiri</name>
    <dbReference type="NCBI Taxonomy" id="1974752"/>
    <lineage>
        <taxon>Bacteria</taxon>
        <taxon>Pseudomonadati</taxon>
        <taxon>Candidatus Omnitrophota</taxon>
        <taxon>Candidatus Taenaricola</taxon>
    </lineage>
</organism>
<evidence type="ECO:0000256" key="1">
    <source>
        <dbReference type="ARBA" id="ARBA00023002"/>
    </source>
</evidence>
<keyword evidence="1" id="KW-0560">Oxidoreductase</keyword>
<feature type="domain" description="Pyruvate/ketoisovalerate oxidoreductase catalytic" evidence="2">
    <location>
        <begin position="13"/>
        <end position="185"/>
    </location>
</feature>
<reference evidence="3 4" key="1">
    <citation type="submission" date="2017-09" db="EMBL/GenBank/DDBJ databases">
        <title>Depth-based differentiation of microbial function through sediment-hosted aquifers and enrichment of novel symbionts in the deep terrestrial subsurface.</title>
        <authorList>
            <person name="Probst A.J."/>
            <person name="Ladd B."/>
            <person name="Jarett J.K."/>
            <person name="Geller-Mcgrath D.E."/>
            <person name="Sieber C.M."/>
            <person name="Emerson J.B."/>
            <person name="Anantharaman K."/>
            <person name="Thomas B.C."/>
            <person name="Malmstrom R."/>
            <person name="Stieglmeier M."/>
            <person name="Klingl A."/>
            <person name="Woyke T."/>
            <person name="Ryan C.M."/>
            <person name="Banfield J.F."/>
        </authorList>
    </citation>
    <scope>NUCLEOTIDE SEQUENCE [LARGE SCALE GENOMIC DNA]</scope>
    <source>
        <strain evidence="3">CG12_big_fil_rev_8_21_14_0_65_43_15</strain>
    </source>
</reference>
<dbReference type="Gene3D" id="3.40.920.10">
    <property type="entry name" value="Pyruvate-ferredoxin oxidoreductase, PFOR, domain III"/>
    <property type="match status" value="1"/>
</dbReference>
<dbReference type="Pfam" id="PF01558">
    <property type="entry name" value="POR"/>
    <property type="match status" value="1"/>
</dbReference>
<dbReference type="InterPro" id="IPR019752">
    <property type="entry name" value="Pyrv/ketoisovalerate_OxRed_cat"/>
</dbReference>
<dbReference type="GO" id="GO:0016625">
    <property type="term" value="F:oxidoreductase activity, acting on the aldehyde or oxo group of donors, iron-sulfur protein as acceptor"/>
    <property type="evidence" value="ECO:0007669"/>
    <property type="project" value="InterPro"/>
</dbReference>
<name>A0A2J0LEI6_9BACT</name>
<dbReference type="InterPro" id="IPR002869">
    <property type="entry name" value="Pyrv_flavodox_OxRed_cen"/>
</dbReference>
<protein>
    <submittedName>
        <fullName evidence="3">Pyruvate synthase</fullName>
    </submittedName>
</protein>
<evidence type="ECO:0000259" key="2">
    <source>
        <dbReference type="Pfam" id="PF01558"/>
    </source>
</evidence>
<dbReference type="InterPro" id="IPR051626">
    <property type="entry name" value="Oxidoreductase_gamma_subunit"/>
</dbReference>
<evidence type="ECO:0000313" key="3">
    <source>
        <dbReference type="EMBL" id="PIW66275.1"/>
    </source>
</evidence>
<proteinExistence type="predicted"/>
<evidence type="ECO:0000313" key="4">
    <source>
        <dbReference type="Proteomes" id="UP000231267"/>
    </source>
</evidence>
<dbReference type="PANTHER" id="PTHR43366:SF1">
    <property type="entry name" value="PYRUVATE SYNTHASE SUBUNIT PORC"/>
    <property type="match status" value="1"/>
</dbReference>
<keyword evidence="3" id="KW-0670">Pyruvate</keyword>
<gene>
    <name evidence="3" type="ORF">COW11_04185</name>
</gene>
<accession>A0A2J0LEI6</accession>
<dbReference type="InterPro" id="IPR011894">
    <property type="entry name" value="PorC_KorC"/>
</dbReference>
<dbReference type="Proteomes" id="UP000231267">
    <property type="component" value="Unassembled WGS sequence"/>
</dbReference>
<dbReference type="SUPFAM" id="SSF53323">
    <property type="entry name" value="Pyruvate-ferredoxin oxidoreductase, PFOR, domain III"/>
    <property type="match status" value="1"/>
</dbReference>
<sequence>MKDLVEIRWIGRGGQGAVTAAKIFAESAMAEGKFIQAFPEYGPERMGAPVKSFTRISSKPIYRHCQVVTPDVSVVLDPTLLGIVDVAEGLGKEGIIIINTKDNAGEFADKLSVKHVKVYTVDASGICLKTLGRNIPNMAMTAATAKASGLIRLEALIRTVREEFGHKFKDEIIKANIDAMRMAYEETKSETAAVA</sequence>